<reference evidence="1 2" key="1">
    <citation type="submission" date="2019-06" db="EMBL/GenBank/DDBJ databases">
        <title>Genomic Encyclopedia of Type Strains, Phase IV (KMG-V): Genome sequencing to study the core and pangenomes of soil and plant-associated prokaryotes.</title>
        <authorList>
            <person name="Whitman W."/>
        </authorList>
    </citation>
    <scope>NUCLEOTIDE SEQUENCE [LARGE SCALE GENOMIC DNA]</scope>
    <source>
        <strain evidence="1 2">BR 11796</strain>
    </source>
</reference>
<dbReference type="Proteomes" id="UP000316083">
    <property type="component" value="Unassembled WGS sequence"/>
</dbReference>
<comment type="caution">
    <text evidence="1">The sequence shown here is derived from an EMBL/GenBank/DDBJ whole genome shotgun (WGS) entry which is preliminary data.</text>
</comment>
<dbReference type="RefSeq" id="WP_014197212.1">
    <property type="nucleotide sequence ID" value="NZ_VITF01000001.1"/>
</dbReference>
<organism evidence="1 2">
    <name type="scientific">Azospirillum brasilense</name>
    <dbReference type="NCBI Taxonomy" id="192"/>
    <lineage>
        <taxon>Bacteria</taxon>
        <taxon>Pseudomonadati</taxon>
        <taxon>Pseudomonadota</taxon>
        <taxon>Alphaproteobacteria</taxon>
        <taxon>Rhodospirillales</taxon>
        <taxon>Azospirillaceae</taxon>
        <taxon>Azospirillum</taxon>
    </lineage>
</organism>
<evidence type="ECO:0000313" key="1">
    <source>
        <dbReference type="EMBL" id="TWA74164.1"/>
    </source>
</evidence>
<sequence length="313" mass="34345">MPLDTLRTVALEYSKKQPKQIDHLTEETPILDLIPFSSTTHDMWHVAEELTNADAMGFVAMDAPLPAVNSTTKLIRFDLAKMGGQMTVAEDKARQYGGKEKYFADRSGPVLKNTGMNTERVIVYDNLRQYAIDRFRAGATTKTVYDAGGTGSANYSIIAVRFEEGVCSGLYNPKGFGNGTMFDTTPINGGALYDIGGGVLGYGVRMKSDLGFQLTGVRNVGAIVNIDIANNKLPTDTQIDDLLADVRATGSGRTMLLMHQRVQNLLGRTFKKDRVQMRPEDTNITRKVLAWDGVPILSSYNLYDGTEGRVILS</sequence>
<evidence type="ECO:0000313" key="2">
    <source>
        <dbReference type="Proteomes" id="UP000316083"/>
    </source>
</evidence>
<dbReference type="EMBL" id="VITF01000001">
    <property type="protein sequence ID" value="TWA74164.1"/>
    <property type="molecule type" value="Genomic_DNA"/>
</dbReference>
<dbReference type="InterPro" id="IPR048813">
    <property type="entry name" value="GP7-like"/>
</dbReference>
<proteinExistence type="predicted"/>
<dbReference type="Pfam" id="PF20911">
    <property type="entry name" value="GP7"/>
    <property type="match status" value="1"/>
</dbReference>
<dbReference type="NCBIfam" id="NF045672">
    <property type="entry name" value="MCP_gp7_epsi_15"/>
    <property type="match status" value="1"/>
</dbReference>
<gene>
    <name evidence="1" type="ORF">FBZ82_101179</name>
</gene>
<protein>
    <submittedName>
        <fullName evidence="1">Uncharacterized protein</fullName>
    </submittedName>
</protein>
<dbReference type="AlphaFoldDB" id="A0A560CFU1"/>
<accession>A0A560CFU1</accession>
<name>A0A560CFU1_AZOBR</name>